<feature type="transmembrane region" description="Helical" evidence="1">
    <location>
        <begin position="82"/>
        <end position="100"/>
    </location>
</feature>
<feature type="transmembrane region" description="Helical" evidence="1">
    <location>
        <begin position="289"/>
        <end position="310"/>
    </location>
</feature>
<keyword evidence="3" id="KW-1185">Reference proteome</keyword>
<protein>
    <recommendedName>
        <fullName evidence="4">Type II secretion system protein GspF domain-containing protein</fullName>
    </recommendedName>
</protein>
<evidence type="ECO:0000313" key="2">
    <source>
        <dbReference type="EMBL" id="AQQ55353.1"/>
    </source>
</evidence>
<dbReference type="Proteomes" id="UP000188184">
    <property type="component" value="Plasmid unnamed1"/>
</dbReference>
<keyword evidence="1" id="KW-0472">Membrane</keyword>
<dbReference type="KEGG" id="pmar:B0X71_19465"/>
<evidence type="ECO:0000313" key="3">
    <source>
        <dbReference type="Proteomes" id="UP000188184"/>
    </source>
</evidence>
<dbReference type="OrthoDB" id="2372376at2"/>
<gene>
    <name evidence="2" type="ORF">B0X71_19465</name>
</gene>
<reference evidence="2 3" key="1">
    <citation type="submission" date="2017-02" db="EMBL/GenBank/DDBJ databases">
        <title>The complete genomic sequence of a novel cold adapted crude oil-degrading bacterium Planococcus qaidamina Y42.</title>
        <authorList>
            <person name="Yang R."/>
        </authorList>
    </citation>
    <scope>NUCLEOTIDE SEQUENCE [LARGE SCALE GENOMIC DNA]</scope>
    <source>
        <strain evidence="2 3">Y42</strain>
        <plasmid evidence="2 3">unnamed1</plasmid>
    </source>
</reference>
<geneLocation type="plasmid" evidence="2 3">
    <name>unnamed1</name>
</geneLocation>
<keyword evidence="1" id="KW-0812">Transmembrane</keyword>
<feature type="transmembrane region" description="Helical" evidence="1">
    <location>
        <begin position="12"/>
        <end position="29"/>
    </location>
</feature>
<sequence>MILFAEVLFKVIGYLLVFVGLWKAAWPFLRDARRFRLRKNRIRKIQRKGQAEVYRRKERPLFVHIRKLVYALSKKDADQRLSYFYGMTLGSFIVTMTTLVLLLKSFMLPLLVAVTVASLPYILLRFRLANLRIEASIALMKEFHLILQSYQQNKDVYHTLMAVSPELRDKWLRNAFQRLLSSMQKDRSDEAFVEAVQLLSFTVGSSFAARLANLLIKSYREQVDISEALFDLHMDLQKREKDMAAMKTKRMETIVLGFLPIVILPIFVVMAYRMSMQYSMSYMLDNSNALATLVLAFVLSVLSALFAFLFSKPKADF</sequence>
<accession>A0A1Q2L4L0</accession>
<dbReference type="RefSeq" id="WP_077591213.1">
    <property type="nucleotide sequence ID" value="NZ_CP019641.1"/>
</dbReference>
<keyword evidence="2" id="KW-0614">Plasmid</keyword>
<proteinExistence type="predicted"/>
<dbReference type="AlphaFoldDB" id="A0A1Q2L4L0"/>
<feature type="transmembrane region" description="Helical" evidence="1">
    <location>
        <begin position="106"/>
        <end position="124"/>
    </location>
</feature>
<evidence type="ECO:0008006" key="4">
    <source>
        <dbReference type="Google" id="ProtNLM"/>
    </source>
</evidence>
<keyword evidence="1" id="KW-1133">Transmembrane helix</keyword>
<dbReference type="EMBL" id="CP019641">
    <property type="protein sequence ID" value="AQQ55353.1"/>
    <property type="molecule type" value="Genomic_DNA"/>
</dbReference>
<feature type="transmembrane region" description="Helical" evidence="1">
    <location>
        <begin position="253"/>
        <end position="274"/>
    </location>
</feature>
<name>A0A1Q2L4L0_9BACL</name>
<evidence type="ECO:0000256" key="1">
    <source>
        <dbReference type="SAM" id="Phobius"/>
    </source>
</evidence>
<organism evidence="2 3">
    <name type="scientific">Planococcus lenghuensis</name>
    <dbReference type="NCBI Taxonomy" id="2213202"/>
    <lineage>
        <taxon>Bacteria</taxon>
        <taxon>Bacillati</taxon>
        <taxon>Bacillota</taxon>
        <taxon>Bacilli</taxon>
        <taxon>Bacillales</taxon>
        <taxon>Caryophanaceae</taxon>
        <taxon>Planococcus</taxon>
    </lineage>
</organism>